<accession>A0A364K4Z3</accession>
<comment type="caution">
    <text evidence="2">The sequence shown here is derived from an EMBL/GenBank/DDBJ whole genome shotgun (WGS) entry which is preliminary data.</text>
</comment>
<dbReference type="AlphaFoldDB" id="A0A364K4Z3"/>
<keyword evidence="1" id="KW-1133">Transmembrane helix</keyword>
<dbReference type="Proteomes" id="UP000251213">
    <property type="component" value="Unassembled WGS sequence"/>
</dbReference>
<keyword evidence="3" id="KW-1185">Reference proteome</keyword>
<reference evidence="2 3" key="2">
    <citation type="submission" date="2018-06" db="EMBL/GenBank/DDBJ databases">
        <authorList>
            <person name="Zhirakovskaya E."/>
        </authorList>
    </citation>
    <scope>NUCLEOTIDE SEQUENCE [LARGE SCALE GENOMIC DNA]</scope>
    <source>
        <strain evidence="2 3">FBKL4.011</strain>
    </source>
</reference>
<name>A0A364K4Z3_9BACL</name>
<protein>
    <submittedName>
        <fullName evidence="2">Uncharacterized protein</fullName>
    </submittedName>
</protein>
<organism evidence="2 3">
    <name type="scientific">Thermoflavimicrobium daqui</name>
    <dbReference type="NCBI Taxonomy" id="2137476"/>
    <lineage>
        <taxon>Bacteria</taxon>
        <taxon>Bacillati</taxon>
        <taxon>Bacillota</taxon>
        <taxon>Bacilli</taxon>
        <taxon>Bacillales</taxon>
        <taxon>Thermoactinomycetaceae</taxon>
        <taxon>Thermoflavimicrobium</taxon>
    </lineage>
</organism>
<dbReference type="OrthoDB" id="2990061at2"/>
<feature type="transmembrane region" description="Helical" evidence="1">
    <location>
        <begin position="29"/>
        <end position="47"/>
    </location>
</feature>
<keyword evidence="1" id="KW-0812">Transmembrane</keyword>
<evidence type="ECO:0000313" key="2">
    <source>
        <dbReference type="EMBL" id="RAL24361.1"/>
    </source>
</evidence>
<gene>
    <name evidence="2" type="ORF">DL897_08520</name>
</gene>
<feature type="transmembrane region" description="Helical" evidence="1">
    <location>
        <begin position="54"/>
        <end position="87"/>
    </location>
</feature>
<sequence>MVAIYILLMLISLFFGVHALFIANAPVEAVHMLILCMYFFVTIYEFYGKPFRLPIYYLLVFLLITDTLFQLFIITNIFGLISLLFAFSAWQSLKRLRG</sequence>
<proteinExistence type="predicted"/>
<reference evidence="2 3" key="1">
    <citation type="submission" date="2018-06" db="EMBL/GenBank/DDBJ databases">
        <title>Thermoflavimicrobium daqus sp. nov., a thermophilic microbe isolated from Moutai-flavour Daqu.</title>
        <authorList>
            <person name="Wang X."/>
            <person name="Zhou H."/>
        </authorList>
    </citation>
    <scope>NUCLEOTIDE SEQUENCE [LARGE SCALE GENOMIC DNA]</scope>
    <source>
        <strain evidence="2 3">FBKL4.011</strain>
    </source>
</reference>
<dbReference type="EMBL" id="QJKK01000004">
    <property type="protein sequence ID" value="RAL24361.1"/>
    <property type="molecule type" value="Genomic_DNA"/>
</dbReference>
<evidence type="ECO:0000256" key="1">
    <source>
        <dbReference type="SAM" id="Phobius"/>
    </source>
</evidence>
<keyword evidence="1" id="KW-0472">Membrane</keyword>
<dbReference type="RefSeq" id="WP_113658731.1">
    <property type="nucleotide sequence ID" value="NZ_KZ845666.1"/>
</dbReference>
<evidence type="ECO:0000313" key="3">
    <source>
        <dbReference type="Proteomes" id="UP000251213"/>
    </source>
</evidence>